<feature type="non-terminal residue" evidence="8">
    <location>
        <position position="1"/>
    </location>
</feature>
<comment type="caution">
    <text evidence="8">The sequence shown here is derived from an EMBL/GenBank/DDBJ whole genome shotgun (WGS) entry which is preliminary data.</text>
</comment>
<keyword evidence="9" id="KW-1185">Reference proteome</keyword>
<dbReference type="GO" id="GO:0003723">
    <property type="term" value="F:RNA binding"/>
    <property type="evidence" value="ECO:0007669"/>
    <property type="project" value="TreeGrafter"/>
</dbReference>
<keyword evidence="5" id="KW-0067">ATP-binding</keyword>
<proteinExistence type="inferred from homology"/>
<dbReference type="PROSITE" id="PS51194">
    <property type="entry name" value="HELICASE_CTER"/>
    <property type="match status" value="1"/>
</dbReference>
<dbReference type="GO" id="GO:0004386">
    <property type="term" value="F:helicase activity"/>
    <property type="evidence" value="ECO:0007669"/>
    <property type="project" value="UniProtKB-KW"/>
</dbReference>
<name>A0A812Q0Q3_SYMPI</name>
<dbReference type="InterPro" id="IPR027417">
    <property type="entry name" value="P-loop_NTPase"/>
</dbReference>
<dbReference type="PROSITE" id="PS51192">
    <property type="entry name" value="HELICASE_ATP_BIND_1"/>
    <property type="match status" value="1"/>
</dbReference>
<evidence type="ECO:0000256" key="2">
    <source>
        <dbReference type="ARBA" id="ARBA00022741"/>
    </source>
</evidence>
<dbReference type="Pfam" id="PF00271">
    <property type="entry name" value="Helicase_C"/>
    <property type="match status" value="1"/>
</dbReference>
<keyword evidence="4" id="KW-0347">Helicase</keyword>
<dbReference type="GO" id="GO:0005524">
    <property type="term" value="F:ATP binding"/>
    <property type="evidence" value="ECO:0007669"/>
    <property type="project" value="UniProtKB-KW"/>
</dbReference>
<protein>
    <submittedName>
        <fullName evidence="8">Spn-E protein</fullName>
    </submittedName>
</protein>
<dbReference type="InterPro" id="IPR014001">
    <property type="entry name" value="Helicase_ATP-bd"/>
</dbReference>
<evidence type="ECO:0000259" key="6">
    <source>
        <dbReference type="PROSITE" id="PS51192"/>
    </source>
</evidence>
<dbReference type="SMART" id="SM00490">
    <property type="entry name" value="HELICc"/>
    <property type="match status" value="1"/>
</dbReference>
<organism evidence="8 9">
    <name type="scientific">Symbiodinium pilosum</name>
    <name type="common">Dinoflagellate</name>
    <dbReference type="NCBI Taxonomy" id="2952"/>
    <lineage>
        <taxon>Eukaryota</taxon>
        <taxon>Sar</taxon>
        <taxon>Alveolata</taxon>
        <taxon>Dinophyceae</taxon>
        <taxon>Suessiales</taxon>
        <taxon>Symbiodiniaceae</taxon>
        <taxon>Symbiodinium</taxon>
    </lineage>
</organism>
<dbReference type="PROSITE" id="PS00690">
    <property type="entry name" value="DEAH_ATP_HELICASE"/>
    <property type="match status" value="1"/>
</dbReference>
<dbReference type="OrthoDB" id="431043at2759"/>
<evidence type="ECO:0000313" key="8">
    <source>
        <dbReference type="EMBL" id="CAE7366719.1"/>
    </source>
</evidence>
<dbReference type="PANTHER" id="PTHR18934">
    <property type="entry name" value="ATP-DEPENDENT RNA HELICASE"/>
    <property type="match status" value="1"/>
</dbReference>
<dbReference type="PANTHER" id="PTHR18934:SF99">
    <property type="entry name" value="ATP-DEPENDENT RNA HELICASE DHX37-RELATED"/>
    <property type="match status" value="1"/>
</dbReference>
<keyword evidence="2" id="KW-0547">Nucleotide-binding</keyword>
<evidence type="ECO:0000256" key="3">
    <source>
        <dbReference type="ARBA" id="ARBA00022801"/>
    </source>
</evidence>
<evidence type="ECO:0000256" key="5">
    <source>
        <dbReference type="ARBA" id="ARBA00022840"/>
    </source>
</evidence>
<evidence type="ECO:0000313" key="9">
    <source>
        <dbReference type="Proteomes" id="UP000649617"/>
    </source>
</evidence>
<dbReference type="SUPFAM" id="SSF52540">
    <property type="entry name" value="P-loop containing nucleoside triphosphate hydrolases"/>
    <property type="match status" value="2"/>
</dbReference>
<evidence type="ECO:0000256" key="4">
    <source>
        <dbReference type="ARBA" id="ARBA00022806"/>
    </source>
</evidence>
<reference evidence="8" key="1">
    <citation type="submission" date="2021-02" db="EMBL/GenBank/DDBJ databases">
        <authorList>
            <person name="Dougan E. K."/>
            <person name="Rhodes N."/>
            <person name="Thang M."/>
            <person name="Chan C."/>
        </authorList>
    </citation>
    <scope>NUCLEOTIDE SEQUENCE</scope>
</reference>
<dbReference type="InterPro" id="IPR001650">
    <property type="entry name" value="Helicase_C-like"/>
</dbReference>
<dbReference type="Gene3D" id="3.40.50.300">
    <property type="entry name" value="P-loop containing nucleotide triphosphate hydrolases"/>
    <property type="match status" value="2"/>
</dbReference>
<accession>A0A812Q0Q3</accession>
<sequence length="605" mass="68930">VGYRVGGEKWDKGARIVYVTVGHLLEAVVHNPKHLETFSHIVLDEVHERFVEADFLMAFLRMALSRPETQRQRIVIMSAKFQMGKLKMFFKPAIFPNPAVDQPAPLHLDGGSPFEVADFVLNDVYNRYPGVAAGCKEQDFSQLMPSRKREVARERFWSDRLTQACRNLTKLAARLMCYLYREHFEEYQRNPTMPGQFASSCVILAFLPGLDQMYELANHLESQYRGLFAQWRMSEKKPNVILMHSSLDERTYRHALDAPEEDEWKVVIATNIAESSLTVPGVKTVIDFALHRQNIYEDEARMSFLLTTWCSQASLVQRRGRTGRTNPGKYFCFVSAALYKELQDFDKSGVERKVALQAAHLADQLSVDAVRAGLPVTKKGAQTNRRDDVVLHFDGARGLWKISHETGHYYASSEELHLLQLTVKNVLNLLPDPPQDHRIRYAIQELQDLGLVTMAGQRPTTLGAACLKLPVDVPLARLVVLGWTLDLAVHGAILASALSLNVCDLMSTPHNHMTELGDWDLDLLRYGVNARLELDQDRLSEPLIVHALCCEWLQGRDCQVGRIPEHFWKTLQWHLNPRLWSQFTSKLVELLTSMRSLCCTDCKSH</sequence>
<dbReference type="Proteomes" id="UP000649617">
    <property type="component" value="Unassembled WGS sequence"/>
</dbReference>
<dbReference type="Gene3D" id="1.20.120.1080">
    <property type="match status" value="1"/>
</dbReference>
<feature type="domain" description="Helicase C-terminal" evidence="7">
    <location>
        <begin position="193"/>
        <end position="362"/>
    </location>
</feature>
<feature type="domain" description="Helicase ATP-binding" evidence="6">
    <location>
        <begin position="1"/>
        <end position="99"/>
    </location>
</feature>
<evidence type="ECO:0000256" key="1">
    <source>
        <dbReference type="ARBA" id="ARBA00008792"/>
    </source>
</evidence>
<evidence type="ECO:0000259" key="7">
    <source>
        <dbReference type="PROSITE" id="PS51194"/>
    </source>
</evidence>
<dbReference type="GO" id="GO:0016787">
    <property type="term" value="F:hydrolase activity"/>
    <property type="evidence" value="ECO:0007669"/>
    <property type="project" value="UniProtKB-KW"/>
</dbReference>
<dbReference type="CDD" id="cd18791">
    <property type="entry name" value="SF2_C_RHA"/>
    <property type="match status" value="1"/>
</dbReference>
<comment type="similarity">
    <text evidence="1">Belongs to the DEAD box helicase family. DEAH subfamily.</text>
</comment>
<dbReference type="EMBL" id="CAJNIZ010014825">
    <property type="protein sequence ID" value="CAE7366719.1"/>
    <property type="molecule type" value="Genomic_DNA"/>
</dbReference>
<dbReference type="AlphaFoldDB" id="A0A812Q0Q3"/>
<keyword evidence="3" id="KW-0378">Hydrolase</keyword>
<gene>
    <name evidence="8" type="primary">spn-E</name>
    <name evidence="8" type="ORF">SPIL2461_LOCUS8860</name>
</gene>
<dbReference type="InterPro" id="IPR002464">
    <property type="entry name" value="DNA/RNA_helicase_DEAH_CS"/>
</dbReference>